<accession>A0A1I3MUI2</accession>
<keyword evidence="3" id="KW-1185">Reference proteome</keyword>
<evidence type="ECO:0000313" key="2">
    <source>
        <dbReference type="EMBL" id="SFJ00602.1"/>
    </source>
</evidence>
<reference evidence="2 3" key="1">
    <citation type="submission" date="2016-10" db="EMBL/GenBank/DDBJ databases">
        <authorList>
            <person name="de Groot N.N."/>
        </authorList>
    </citation>
    <scope>NUCLEOTIDE SEQUENCE [LARGE SCALE GENOMIC DNA]</scope>
    <source>
        <strain evidence="2 3">DSM 44778</strain>
    </source>
</reference>
<dbReference type="RefSeq" id="WP_175482306.1">
    <property type="nucleotide sequence ID" value="NZ_FORR01000003.1"/>
</dbReference>
<organism evidence="2 3">
    <name type="scientific">Thermoflavimicrobium dichotomicum</name>
    <dbReference type="NCBI Taxonomy" id="46223"/>
    <lineage>
        <taxon>Bacteria</taxon>
        <taxon>Bacillati</taxon>
        <taxon>Bacillota</taxon>
        <taxon>Bacilli</taxon>
        <taxon>Bacillales</taxon>
        <taxon>Thermoactinomycetaceae</taxon>
        <taxon>Thermoflavimicrobium</taxon>
    </lineage>
</organism>
<evidence type="ECO:0000256" key="1">
    <source>
        <dbReference type="SAM" id="MobiDB-lite"/>
    </source>
</evidence>
<feature type="region of interest" description="Disordered" evidence="1">
    <location>
        <begin position="1"/>
        <end position="20"/>
    </location>
</feature>
<dbReference type="STRING" id="46223.SAMN05421852_103206"/>
<gene>
    <name evidence="2" type="ORF">SAMN05421852_103206</name>
</gene>
<dbReference type="Proteomes" id="UP000199545">
    <property type="component" value="Unassembled WGS sequence"/>
</dbReference>
<name>A0A1I3MUI2_9BACL</name>
<protein>
    <submittedName>
        <fullName evidence="2">Uncharacterized protein</fullName>
    </submittedName>
</protein>
<sequence length="51" mass="5891">MERNNKKPFKKQNDAEFAREFDGDDATLSVIQAIQEAYTQSGAEVKEEQER</sequence>
<proteinExistence type="predicted"/>
<dbReference type="EMBL" id="FORR01000003">
    <property type="protein sequence ID" value="SFJ00602.1"/>
    <property type="molecule type" value="Genomic_DNA"/>
</dbReference>
<evidence type="ECO:0000313" key="3">
    <source>
        <dbReference type="Proteomes" id="UP000199545"/>
    </source>
</evidence>
<dbReference type="AlphaFoldDB" id="A0A1I3MUI2"/>